<protein>
    <submittedName>
        <fullName evidence="1">Uncharacterized protein</fullName>
    </submittedName>
</protein>
<evidence type="ECO:0000313" key="1">
    <source>
        <dbReference type="EMBL" id="MPM65106.1"/>
    </source>
</evidence>
<gene>
    <name evidence="1" type="ORF">SDC9_111998</name>
</gene>
<accession>A0A645BIU3</accession>
<organism evidence="1">
    <name type="scientific">bioreactor metagenome</name>
    <dbReference type="NCBI Taxonomy" id="1076179"/>
    <lineage>
        <taxon>unclassified sequences</taxon>
        <taxon>metagenomes</taxon>
        <taxon>ecological metagenomes</taxon>
    </lineage>
</organism>
<name>A0A645BIU3_9ZZZZ</name>
<proteinExistence type="predicted"/>
<comment type="caution">
    <text evidence="1">The sequence shown here is derived from an EMBL/GenBank/DDBJ whole genome shotgun (WGS) entry which is preliminary data.</text>
</comment>
<dbReference type="AlphaFoldDB" id="A0A645BIU3"/>
<sequence>MRGHDVQKQRIRFWHAENQFKRCALADIVVRRAFGHRFREGRFTVTKAIPQVRGAGVLLRVDIGSIVVVSGFWVHDKIDFRVVFTNVKPQFFGFVDLFCNALHNNFGAIVICKYTGGVCYVAFRAGIRVVYAARNDKAGWRCGGLCLNTLNRTGTVLRNCIFCF</sequence>
<reference evidence="1" key="1">
    <citation type="submission" date="2019-08" db="EMBL/GenBank/DDBJ databases">
        <authorList>
            <person name="Kucharzyk K."/>
            <person name="Murdoch R.W."/>
            <person name="Higgins S."/>
            <person name="Loffler F."/>
        </authorList>
    </citation>
    <scope>NUCLEOTIDE SEQUENCE</scope>
</reference>
<dbReference type="EMBL" id="VSSQ01020334">
    <property type="protein sequence ID" value="MPM65106.1"/>
    <property type="molecule type" value="Genomic_DNA"/>
</dbReference>